<sequence>MKSAAAALFFLSIPALSSAAPAPAAPITVAWRDKAPYHYMENGVEQGFLLKRARQVFDSADVPSQFVEEPAKRIWSNFAGGASSYCSIGWYKLPEREALVQFSEPFHTDRPHTLLVAPDALKQVRSHGSLASLLTDRGLTLGVVDGVSYGPQLDGMIRATQNQVDRKTVSPALMTRSVAAGRVSFMFIDRDDYEYVRERDDAMRAAVQIDFPDMPRGLNRYIVCSKDVPHEVMARLNRAIEKLREEKRPSKRADAR</sequence>
<comment type="caution">
    <text evidence="4">The sequence shown here is derived from an EMBL/GenBank/DDBJ whole genome shotgun (WGS) entry which is preliminary data.</text>
</comment>
<dbReference type="InterPro" id="IPR001638">
    <property type="entry name" value="Solute-binding_3/MltF_N"/>
</dbReference>
<feature type="domain" description="Solute-binding protein family 3/N-terminal" evidence="3">
    <location>
        <begin position="27"/>
        <end position="246"/>
    </location>
</feature>
<dbReference type="RefSeq" id="WP_040039130.1">
    <property type="nucleotide sequence ID" value="NZ_JWJG01000028.1"/>
</dbReference>
<feature type="signal peptide" evidence="2">
    <location>
        <begin position="1"/>
        <end position="19"/>
    </location>
</feature>
<keyword evidence="5" id="KW-1185">Reference proteome</keyword>
<evidence type="ECO:0000259" key="3">
    <source>
        <dbReference type="Pfam" id="PF00497"/>
    </source>
</evidence>
<protein>
    <recommendedName>
        <fullName evidence="3">Solute-binding protein family 3/N-terminal domain-containing protein</fullName>
    </recommendedName>
</protein>
<evidence type="ECO:0000313" key="4">
    <source>
        <dbReference type="EMBL" id="KIF80215.1"/>
    </source>
</evidence>
<dbReference type="SUPFAM" id="SSF53850">
    <property type="entry name" value="Periplasmic binding protein-like II"/>
    <property type="match status" value="1"/>
</dbReference>
<proteinExistence type="predicted"/>
<dbReference type="EMBL" id="JWJG01000028">
    <property type="protein sequence ID" value="KIF80215.1"/>
    <property type="molecule type" value="Genomic_DNA"/>
</dbReference>
<evidence type="ECO:0000256" key="1">
    <source>
        <dbReference type="ARBA" id="ARBA00022729"/>
    </source>
</evidence>
<gene>
    <name evidence="4" type="ORF">TSA66_04365</name>
</gene>
<dbReference type="PANTHER" id="PTHR35936">
    <property type="entry name" value="MEMBRANE-BOUND LYTIC MUREIN TRANSGLYCOSYLASE F"/>
    <property type="match status" value="1"/>
</dbReference>
<dbReference type="Pfam" id="PF00497">
    <property type="entry name" value="SBP_bac_3"/>
    <property type="match status" value="1"/>
</dbReference>
<dbReference type="PANTHER" id="PTHR35936:SF19">
    <property type="entry name" value="AMINO-ACID-BINDING PROTEIN YXEM-RELATED"/>
    <property type="match status" value="1"/>
</dbReference>
<dbReference type="AlphaFoldDB" id="A0A0C2BG45"/>
<name>A0A0C2BG45_9BURK</name>
<dbReference type="OrthoDB" id="5456414at2"/>
<dbReference type="Gene3D" id="3.40.190.10">
    <property type="entry name" value="Periplasmic binding protein-like II"/>
    <property type="match status" value="2"/>
</dbReference>
<dbReference type="Proteomes" id="UP000031572">
    <property type="component" value="Unassembled WGS sequence"/>
</dbReference>
<dbReference type="STRING" id="709839.TSA66_04365"/>
<evidence type="ECO:0000256" key="2">
    <source>
        <dbReference type="SAM" id="SignalP"/>
    </source>
</evidence>
<feature type="chain" id="PRO_5002163036" description="Solute-binding protein family 3/N-terminal domain-containing protein" evidence="2">
    <location>
        <begin position="20"/>
        <end position="256"/>
    </location>
</feature>
<keyword evidence="1 2" id="KW-0732">Signal</keyword>
<organism evidence="4 5">
    <name type="scientific">Noviherbaspirillum autotrophicum</name>
    <dbReference type="NCBI Taxonomy" id="709839"/>
    <lineage>
        <taxon>Bacteria</taxon>
        <taxon>Pseudomonadati</taxon>
        <taxon>Pseudomonadota</taxon>
        <taxon>Betaproteobacteria</taxon>
        <taxon>Burkholderiales</taxon>
        <taxon>Oxalobacteraceae</taxon>
        <taxon>Noviherbaspirillum</taxon>
    </lineage>
</organism>
<evidence type="ECO:0000313" key="5">
    <source>
        <dbReference type="Proteomes" id="UP000031572"/>
    </source>
</evidence>
<reference evidence="4 5" key="1">
    <citation type="submission" date="2014-12" db="EMBL/GenBank/DDBJ databases">
        <title>Denitrispirillum autotrophicum gen. nov., sp. nov., Denitrifying, Facultatively Autotrophic Bacteria Isolated from Rice Paddy Soil.</title>
        <authorList>
            <person name="Ishii S."/>
            <person name="Ashida N."/>
            <person name="Ohno H."/>
            <person name="Otsuka S."/>
            <person name="Yokota A."/>
            <person name="Senoo K."/>
        </authorList>
    </citation>
    <scope>NUCLEOTIDE SEQUENCE [LARGE SCALE GENOMIC DNA]</scope>
    <source>
        <strain evidence="4 5">TSA66</strain>
    </source>
</reference>
<accession>A0A0C2BG45</accession>